<organism evidence="1 2">
    <name type="scientific">Xenorhabdus szentirmaii DSM 16338</name>
    <dbReference type="NCBI Taxonomy" id="1427518"/>
    <lineage>
        <taxon>Bacteria</taxon>
        <taxon>Pseudomonadati</taxon>
        <taxon>Pseudomonadota</taxon>
        <taxon>Gammaproteobacteria</taxon>
        <taxon>Enterobacterales</taxon>
        <taxon>Morganellaceae</taxon>
        <taxon>Xenorhabdus</taxon>
    </lineage>
</organism>
<keyword evidence="2" id="KW-1185">Reference proteome</keyword>
<sequence length="71" mass="8484">MILAFLSPSRYVWCKEHSFGNVHERDLANYIDEQRELSAKERRKDTVSKEISERTRQKLSGCYHFSTPYIM</sequence>
<protein>
    <submittedName>
        <fullName evidence="1">Uncharacterized protein</fullName>
    </submittedName>
</protein>
<reference evidence="1" key="1">
    <citation type="submission" date="2013-11" db="EMBL/GenBank/DDBJ databases">
        <title>Draft genome sequence and annotation of the entomopathogenic bacteria, Xenorhabdus cabanillasi strain JM26 and Xenorhabdus szentirmai strain DSM 16338.</title>
        <authorList>
            <person name="Gualtieri M."/>
            <person name="Ogier J.C."/>
            <person name="Pages S."/>
            <person name="Givaudan A."/>
            <person name="Gaudriault S."/>
        </authorList>
    </citation>
    <scope>NUCLEOTIDE SEQUENCE [LARGE SCALE GENOMIC DNA]</scope>
    <source>
        <strain evidence="1">DSM 16338</strain>
    </source>
</reference>
<evidence type="ECO:0000313" key="1">
    <source>
        <dbReference type="EMBL" id="CDL81925.1"/>
    </source>
</evidence>
<dbReference type="STRING" id="1427518.XSR1_170048"/>
<name>W1IXL2_9GAMM</name>
<evidence type="ECO:0000313" key="2">
    <source>
        <dbReference type="Proteomes" id="UP000019202"/>
    </source>
</evidence>
<accession>W1IXL2</accession>
<dbReference type="Proteomes" id="UP000019202">
    <property type="component" value="Unassembled WGS sequence"/>
</dbReference>
<dbReference type="AlphaFoldDB" id="W1IXL2"/>
<proteinExistence type="predicted"/>
<gene>
    <name evidence="1" type="ORF">XSR1_170048</name>
</gene>
<dbReference type="EMBL" id="CBXF010000074">
    <property type="protein sequence ID" value="CDL81925.1"/>
    <property type="molecule type" value="Genomic_DNA"/>
</dbReference>
<comment type="caution">
    <text evidence="1">The sequence shown here is derived from an EMBL/GenBank/DDBJ whole genome shotgun (WGS) entry which is preliminary data.</text>
</comment>